<keyword evidence="1" id="KW-0479">Metal-binding</keyword>
<name>A0A5B8VHL7_9BACT</name>
<dbReference type="OrthoDB" id="9760715at2"/>
<dbReference type="PROSITE" id="PS50966">
    <property type="entry name" value="ZF_SWIM"/>
    <property type="match status" value="1"/>
</dbReference>
<dbReference type="Pfam" id="PF12419">
    <property type="entry name" value="DUF3670"/>
    <property type="match status" value="1"/>
</dbReference>
<accession>A0A5B8VHL7</accession>
<dbReference type="InterPro" id="IPR007527">
    <property type="entry name" value="Znf_SWIM"/>
</dbReference>
<dbReference type="RefSeq" id="WP_146779935.1">
    <property type="nucleotide sequence ID" value="NZ_CP042434.1"/>
</dbReference>
<feature type="domain" description="SWIM-type" evidence="2">
    <location>
        <begin position="110"/>
        <end position="144"/>
    </location>
</feature>
<organism evidence="3 4">
    <name type="scientific">Arachidicoccus ginsenosidivorans</name>
    <dbReference type="NCBI Taxonomy" id="496057"/>
    <lineage>
        <taxon>Bacteria</taxon>
        <taxon>Pseudomonadati</taxon>
        <taxon>Bacteroidota</taxon>
        <taxon>Chitinophagia</taxon>
        <taxon>Chitinophagales</taxon>
        <taxon>Chitinophagaceae</taxon>
        <taxon>Arachidicoccus</taxon>
    </lineage>
</organism>
<dbReference type="Pfam" id="PF04434">
    <property type="entry name" value="SWIM"/>
    <property type="match status" value="1"/>
</dbReference>
<dbReference type="Proteomes" id="UP000321291">
    <property type="component" value="Chromosome"/>
</dbReference>
<proteinExistence type="predicted"/>
<dbReference type="KEGG" id="agi:FSB73_02170"/>
<dbReference type="InterPro" id="IPR022138">
    <property type="entry name" value="DUF3670"/>
</dbReference>
<sequence length="711" mass="80171">MSKFFGKTWWGESWLNALSQIDYSNRLPRGSRYARNGSVKSITIAGGAIQAEVQGSSYKPYKISITLPPFAPSKLERFLQSLKEHPSLVSKLLNRQLDPQILELAKDEGLQIFPESWKDLSMHCSCPDSAVPCKHLAAVIYKISEQIDLDPFVVFELRQVKLLEAFQGEGTGTVMENQRVPMLDELLLLQNSNKSSNKSGNKVQGKNKQVPSVTLKLAYGDLKDIEAPLVALLKPAPVFYSGTKDFLPKYSQALHRVILQANKIIDQDRQSRQEGKELQPFSRHSHVLVLIDEAFCGEFLLDDLPVSFEQTAETILSIPAVHLPDYQQSIAVLFHGLQFALHLLAKGAIIPQVFLTKKGDTKIRWLPALISSEVRLLMDRFAQFYPAGYLQFVDKKKSATIATFNDEAVQFLSLLISHWIEEVSQRQEPDSFLRLFFQGASMAFNQISEEGISGAIQTWLQRYHLGAAKYKPRILVKETNKDAFNLDIEVGIDSSSSKRFVTLAAILQQAKYDKTRLEILQAVLQLEEALPNLGQYIYNKAKSPIVLHQDAFATFLFNMVPVIQLMDIDVLLPKSLQNILRPKASMKISATKGNGMLKLHEMLAFDWQVAIGDQVISEAEFRKLLTQSDRLIKYKSQYLYVSKEDLQKLHQHFSDRKVIQPMDVLRAALSEDYEGADIAISLDAAKIIEKLTKVATISPPKGLRQHFALIS</sequence>
<dbReference type="GO" id="GO:0008270">
    <property type="term" value="F:zinc ion binding"/>
    <property type="evidence" value="ECO:0007669"/>
    <property type="project" value="UniProtKB-KW"/>
</dbReference>
<dbReference type="PANTHER" id="PTHR38133">
    <property type="entry name" value="SLR1429 PROTEIN"/>
    <property type="match status" value="1"/>
</dbReference>
<keyword evidence="1" id="KW-0863">Zinc-finger</keyword>
<reference evidence="3 4" key="1">
    <citation type="journal article" date="2017" name="Int. J. Syst. Evol. Microbiol.">
        <title>Arachidicoccus ginsenosidivorans sp. nov., with ginsenoside-converting activity isolated from ginseng cultivating soil.</title>
        <authorList>
            <person name="Siddiqi M.Z."/>
            <person name="Aslam Z."/>
            <person name="Im W.T."/>
        </authorList>
    </citation>
    <scope>NUCLEOTIDE SEQUENCE [LARGE SCALE GENOMIC DNA]</scope>
    <source>
        <strain evidence="3 4">Gsoil 809</strain>
    </source>
</reference>
<keyword evidence="4" id="KW-1185">Reference proteome</keyword>
<keyword evidence="1" id="KW-0862">Zinc</keyword>
<dbReference type="EMBL" id="CP042434">
    <property type="protein sequence ID" value="QEC70673.1"/>
    <property type="molecule type" value="Genomic_DNA"/>
</dbReference>
<evidence type="ECO:0000259" key="2">
    <source>
        <dbReference type="PROSITE" id="PS50966"/>
    </source>
</evidence>
<gene>
    <name evidence="3" type="ORF">FSB73_02170</name>
</gene>
<evidence type="ECO:0000313" key="4">
    <source>
        <dbReference type="Proteomes" id="UP000321291"/>
    </source>
</evidence>
<evidence type="ECO:0000256" key="1">
    <source>
        <dbReference type="PROSITE-ProRule" id="PRU00325"/>
    </source>
</evidence>
<dbReference type="PANTHER" id="PTHR38133:SF1">
    <property type="entry name" value="SLR1429 PROTEIN"/>
    <property type="match status" value="1"/>
</dbReference>
<evidence type="ECO:0000313" key="3">
    <source>
        <dbReference type="EMBL" id="QEC70673.1"/>
    </source>
</evidence>
<protein>
    <recommendedName>
        <fullName evidence="2">SWIM-type domain-containing protein</fullName>
    </recommendedName>
</protein>
<dbReference type="AlphaFoldDB" id="A0A5B8VHL7"/>